<dbReference type="Pfam" id="PF02452">
    <property type="entry name" value="PemK_toxin"/>
    <property type="match status" value="1"/>
</dbReference>
<keyword evidence="5" id="KW-1185">Reference proteome</keyword>
<dbReference type="SUPFAM" id="SSF50118">
    <property type="entry name" value="Cell growth inhibitor/plasmid maintenance toxic component"/>
    <property type="match status" value="1"/>
</dbReference>
<dbReference type="InterPro" id="IPR003477">
    <property type="entry name" value="PemK-like"/>
</dbReference>
<evidence type="ECO:0000313" key="5">
    <source>
        <dbReference type="Proteomes" id="UP000705983"/>
    </source>
</evidence>
<gene>
    <name evidence="4" type="ORF">JVW63_03530</name>
</gene>
<organism evidence="4 5">
    <name type="scientific">Flaviflexus equikiangi</name>
    <dbReference type="NCBI Taxonomy" id="2758573"/>
    <lineage>
        <taxon>Bacteria</taxon>
        <taxon>Bacillati</taxon>
        <taxon>Actinomycetota</taxon>
        <taxon>Actinomycetes</taxon>
        <taxon>Actinomycetales</taxon>
        <taxon>Actinomycetaceae</taxon>
        <taxon>Flaviflexus</taxon>
    </lineage>
</organism>
<dbReference type="Gene3D" id="2.30.30.110">
    <property type="match status" value="1"/>
</dbReference>
<name>A0ABS2TDN7_9ACTO</name>
<sequence length="176" mass="19814">MRIAASFFTPKPAGRQQSRPTARDAHARSGLTLNPDDVPVEYSIEKQGMPRFSYEPFPDSDADPGEVVWTWVPYEDDPAQGKDRPVLVLARDGEAVIIAQMTSQDHTSTSISREDHLGRVWMEMGSGDWDRQGRPSEVRIDRLLAVHKDAIRREGGKLDKTRFTRITNAIGSFHAR</sequence>
<evidence type="ECO:0000256" key="2">
    <source>
        <dbReference type="ARBA" id="ARBA00022649"/>
    </source>
</evidence>
<accession>A0ABS2TDN7</accession>
<keyword evidence="2" id="KW-1277">Toxin-antitoxin system</keyword>
<evidence type="ECO:0000256" key="3">
    <source>
        <dbReference type="SAM" id="MobiDB-lite"/>
    </source>
</evidence>
<proteinExistence type="inferred from homology"/>
<evidence type="ECO:0000256" key="1">
    <source>
        <dbReference type="ARBA" id="ARBA00007521"/>
    </source>
</evidence>
<protein>
    <submittedName>
        <fullName evidence="4">Type II toxin-antitoxin system PemK/MazF family toxin</fullName>
    </submittedName>
</protein>
<dbReference type="InterPro" id="IPR011067">
    <property type="entry name" value="Plasmid_toxin/cell-grow_inhib"/>
</dbReference>
<feature type="region of interest" description="Disordered" evidence="3">
    <location>
        <begin position="1"/>
        <end position="39"/>
    </location>
</feature>
<dbReference type="Proteomes" id="UP000705983">
    <property type="component" value="Unassembled WGS sequence"/>
</dbReference>
<comment type="similarity">
    <text evidence="1">Belongs to the PemK/MazF family.</text>
</comment>
<comment type="caution">
    <text evidence="4">The sequence shown here is derived from an EMBL/GenBank/DDBJ whole genome shotgun (WGS) entry which is preliminary data.</text>
</comment>
<reference evidence="5" key="1">
    <citation type="submission" date="2021-02" db="EMBL/GenBank/DDBJ databases">
        <title>Leucobacter sp. CX169.</title>
        <authorList>
            <person name="Cheng Y."/>
        </authorList>
    </citation>
    <scope>NUCLEOTIDE SEQUENCE [LARGE SCALE GENOMIC DNA]</scope>
    <source>
        <strain evidence="5">JY899</strain>
    </source>
</reference>
<evidence type="ECO:0000313" key="4">
    <source>
        <dbReference type="EMBL" id="MBM9432773.1"/>
    </source>
</evidence>
<dbReference type="EMBL" id="JAFFJS010000002">
    <property type="protein sequence ID" value="MBM9432773.1"/>
    <property type="molecule type" value="Genomic_DNA"/>
</dbReference>